<dbReference type="InterPro" id="IPR010412">
    <property type="entry name" value="DUF1007"/>
</dbReference>
<keyword evidence="3" id="KW-1185">Reference proteome</keyword>
<protein>
    <submittedName>
        <fullName evidence="2">DUF1007 family protein</fullName>
    </submittedName>
</protein>
<dbReference type="Pfam" id="PF06226">
    <property type="entry name" value="DUF1007"/>
    <property type="match status" value="1"/>
</dbReference>
<name>A0ABW8UYG8_9RHOB</name>
<comment type="caution">
    <text evidence="2">The sequence shown here is derived from an EMBL/GenBank/DDBJ whole genome shotgun (WGS) entry which is preliminary data.</text>
</comment>
<gene>
    <name evidence="2" type="ORF">ACERZ8_19620</name>
</gene>
<dbReference type="EMBL" id="JBHDIY010000002">
    <property type="protein sequence ID" value="MFL4471977.1"/>
    <property type="molecule type" value="Genomic_DNA"/>
</dbReference>
<reference evidence="2 3" key="1">
    <citation type="submission" date="2024-08" db="EMBL/GenBank/DDBJ databases">
        <title>Tateyamaria sp. nov., isolated from marine algae.</title>
        <authorList>
            <person name="Choi B.J."/>
            <person name="Kim J.M."/>
            <person name="Lee J.K."/>
            <person name="Choi D.G."/>
            <person name="Bayburt H."/>
            <person name="Baek J.H."/>
            <person name="Han D.M."/>
            <person name="Jeon C.O."/>
        </authorList>
    </citation>
    <scope>NUCLEOTIDE SEQUENCE [LARGE SCALE GENOMIC DNA]</scope>
    <source>
        <strain evidence="2 3">KMU-156</strain>
    </source>
</reference>
<feature type="chain" id="PRO_5045617129" evidence="1">
    <location>
        <begin position="30"/>
        <end position="218"/>
    </location>
</feature>
<feature type="signal peptide" evidence="1">
    <location>
        <begin position="1"/>
        <end position="29"/>
    </location>
</feature>
<organism evidence="2 3">
    <name type="scientific">Tateyamaria armeniaca</name>
    <dbReference type="NCBI Taxonomy" id="2518930"/>
    <lineage>
        <taxon>Bacteria</taxon>
        <taxon>Pseudomonadati</taxon>
        <taxon>Pseudomonadota</taxon>
        <taxon>Alphaproteobacteria</taxon>
        <taxon>Rhodobacterales</taxon>
        <taxon>Roseobacteraceae</taxon>
        <taxon>Tateyamaria</taxon>
    </lineage>
</organism>
<evidence type="ECO:0000256" key="1">
    <source>
        <dbReference type="SAM" id="SignalP"/>
    </source>
</evidence>
<keyword evidence="1" id="KW-0732">Signal</keyword>
<sequence length="218" mass="23796">MGRYITLMSMLRAPLLALCLSATPIIGQAHPHVFIDTTLRAVVDEDGTFKGLEVQWAYDDFYSLLIFADLGVDSDGDGRLRPDELQRLEGFDLEWVEGYEGDSYARQGGQPVALGPPQARGTTVKDGRIITTHFRAAEAPAAGLQIKAFDPTFYTAYALVGQVEVDGPCTAVIEPADLDAAYSRLEELLFATPESEATDYYPEVGESFADTVMLSCDQ</sequence>
<evidence type="ECO:0000313" key="2">
    <source>
        <dbReference type="EMBL" id="MFL4471977.1"/>
    </source>
</evidence>
<proteinExistence type="predicted"/>
<dbReference type="Proteomes" id="UP001627408">
    <property type="component" value="Unassembled WGS sequence"/>
</dbReference>
<accession>A0ABW8UYG8</accession>
<dbReference type="RefSeq" id="WP_407593849.1">
    <property type="nucleotide sequence ID" value="NZ_JBHDIY010000002.1"/>
</dbReference>
<evidence type="ECO:0000313" key="3">
    <source>
        <dbReference type="Proteomes" id="UP001627408"/>
    </source>
</evidence>